<accession>A0A1U7ZW97</accession>
<dbReference type="AlphaFoldDB" id="A0A1U7ZW97"/>
<organism evidence="2 3">
    <name type="scientific">Nelumbo nucifera</name>
    <name type="common">Sacred lotus</name>
    <dbReference type="NCBI Taxonomy" id="4432"/>
    <lineage>
        <taxon>Eukaryota</taxon>
        <taxon>Viridiplantae</taxon>
        <taxon>Streptophyta</taxon>
        <taxon>Embryophyta</taxon>
        <taxon>Tracheophyta</taxon>
        <taxon>Spermatophyta</taxon>
        <taxon>Magnoliopsida</taxon>
        <taxon>Proteales</taxon>
        <taxon>Nelumbonaceae</taxon>
        <taxon>Nelumbo</taxon>
    </lineage>
</organism>
<reference evidence="3" key="1">
    <citation type="submission" date="2025-08" db="UniProtKB">
        <authorList>
            <consortium name="RefSeq"/>
        </authorList>
    </citation>
    <scope>IDENTIFICATION</scope>
</reference>
<dbReference type="RefSeq" id="XP_010256497.2">
    <property type="nucleotide sequence ID" value="XM_010258195.2"/>
</dbReference>
<dbReference type="KEGG" id="nnu:104596871"/>
<dbReference type="InterPro" id="IPR051283">
    <property type="entry name" value="Sec_Metabolite_Acyltrans"/>
</dbReference>
<dbReference type="eggNOG" id="ENOG502QT1Q">
    <property type="taxonomic scope" value="Eukaryota"/>
</dbReference>
<evidence type="ECO:0000313" key="2">
    <source>
        <dbReference type="Proteomes" id="UP000189703"/>
    </source>
</evidence>
<evidence type="ECO:0000256" key="1">
    <source>
        <dbReference type="ARBA" id="ARBA00022679"/>
    </source>
</evidence>
<dbReference type="GeneID" id="104596871"/>
<dbReference type="OMA" id="EANEDFM"/>
<keyword evidence="2" id="KW-1185">Reference proteome</keyword>
<dbReference type="Proteomes" id="UP000189703">
    <property type="component" value="Unplaced"/>
</dbReference>
<keyword evidence="1" id="KW-0808">Transferase</keyword>
<dbReference type="InterPro" id="IPR023213">
    <property type="entry name" value="CAT-like_dom_sf"/>
</dbReference>
<dbReference type="OrthoDB" id="1862401at2759"/>
<dbReference type="GO" id="GO:0005737">
    <property type="term" value="C:cytoplasm"/>
    <property type="evidence" value="ECO:0000318"/>
    <property type="project" value="GO_Central"/>
</dbReference>
<dbReference type="Gene3D" id="3.30.559.10">
    <property type="entry name" value="Chloramphenicol acetyltransferase-like domain"/>
    <property type="match status" value="2"/>
</dbReference>
<dbReference type="GO" id="GO:0016747">
    <property type="term" value="F:acyltransferase activity, transferring groups other than amino-acyl groups"/>
    <property type="evidence" value="ECO:0000318"/>
    <property type="project" value="GO_Central"/>
</dbReference>
<sequence length="475" mass="52347">MCKDILNKRKKLKTSLYHNSVKTTLSAINVAEKDGFGIVDSLANSYLTLLSTITRSMSTPIILRQISRCIIKPQCLPEESKQIYHLNPWDISMLSSHYVQAGLLFPKPPVSINQEDNHDGISAILDQLKESLSRTLVHFIPLTGRFITQKSNNPHSYSISVDCRDAPGVVEFIHAVADLKIADVLSPMDGPPIVHSFFPLNGVVNNDGHTMPLLAVQVTELLDGIFMGCSFNHAIGDGASFWHFVNTWSELCREEVKDKRISFPPILEPQTMARLKAKANAECNTTSISSLQVLPALLWRATTEARQLNVNQTTNCTFVIDNRPRLNPPLSPNYFGNAVQVVRGTTTVGELLSHGLGWTALILHQAVASHTDSVVREQMEANMVSPFIFYLSELFDPFGVTIASSPRFDMYGNDFGWGEPIAVRCGPANKFDGMVFAHPGKEGGGSVDLEVCLPPEEMGALESIEEFMEAVSPLP</sequence>
<dbReference type="Pfam" id="PF02458">
    <property type="entry name" value="Transferase"/>
    <property type="match status" value="1"/>
</dbReference>
<dbReference type="PANTHER" id="PTHR31896">
    <property type="entry name" value="FAMILY REGULATORY PROTEIN, PUTATIVE (AFU_ORTHOLOGUE AFUA_3G14730)-RELATED"/>
    <property type="match status" value="1"/>
</dbReference>
<dbReference type="InParanoid" id="A0A1U7ZW97"/>
<name>A0A1U7ZW97_NELNU</name>
<evidence type="ECO:0000313" key="3">
    <source>
        <dbReference type="RefSeq" id="XP_010256497.2"/>
    </source>
</evidence>
<proteinExistence type="predicted"/>
<dbReference type="PANTHER" id="PTHR31896:SF12">
    <property type="entry name" value="HXXXD-TYPE ACYL-TRANSFERASE FAMILY PROTEIN"/>
    <property type="match status" value="1"/>
</dbReference>
<gene>
    <name evidence="3" type="primary">LOC104596871</name>
</gene>
<protein>
    <submittedName>
        <fullName evidence="3">Uncharacterized acetyltransferase At3g50280-like</fullName>
    </submittedName>
</protein>